<dbReference type="GO" id="GO:1902600">
    <property type="term" value="P:proton transmembrane transport"/>
    <property type="evidence" value="ECO:0007669"/>
    <property type="project" value="InterPro"/>
</dbReference>
<evidence type="ECO:0000256" key="6">
    <source>
        <dbReference type="ARBA" id="ARBA00023136"/>
    </source>
</evidence>
<proteinExistence type="predicted"/>
<dbReference type="InterPro" id="IPR006153">
    <property type="entry name" value="Cation/H_exchanger_TM"/>
</dbReference>
<keyword evidence="5" id="KW-0406">Ion transport</keyword>
<dbReference type="PANTHER" id="PTHR32468">
    <property type="entry name" value="CATION/H + ANTIPORTER"/>
    <property type="match status" value="1"/>
</dbReference>
<sequence>MAGSSASDTSIISGRNPIIYSSSSPLTLFLVQAFIIIVFCRLIHYPLSFIRQPKVIGEVIGGIILGPTAMGRIPNFTNSIFPPASLPNINLVAQLGLIFFLFIVGMEIDIPYLRKHWKIAASVGGGSVILPFSLGYAVAIGLYNEFVDKDTHISFGTFGLFIAIAISITALPVLARILTELGLLHDTSGIMVLAAGVSNDIVAWVLLALVISLAHAGAPIDTLYILLCAIGWFLLLAFGVRPILYRFLKRTGSIDKGPTEFAVIVILLMAFVSSFFTDVIGVHSMFGSFIAGAIIPRENNFPAKLTEKIEDLVTAIFIPIYFAISGFKVNLDTLNDGKTWGYTILVIVIAFVGKVLGSAVPARLLGLGNKEAVEVGILMSCKGLVELVILNVGLEAGILNTKLFSMFVLMAIVTTFATTPLTVLWRNYMAKRETKKQKDQSSLLSDNKNGVPRGMNFKLKKIVLAFDNEEMLTSNMVLTQMLANPEKLVSLKSTIFDDSLSAVSSRSTINHQSFFSSALHKDIFVSAVHLVDLTDRTADLIQAMAGDFLPAAHDPLMKVMNTFTALNHIPFEGYMSIAPYADRMRIIMSLSEDPSDLLFVSWADFRGEIAANKRLLSKSMAEFSVREGLPVLQAKMGVLSGLFSAAKSHTCAFIDRGFSGSSTNALQTKPQVVVPFFGGNDDWLAFGIGLYLAKNQNVQVTVLVETPVTICKNETHEIPNPPERAVSPSRFGLKRGFGFMGNKIVDSPDSLDSTVFNVTVLKGKENNKGSPEISTESVWDTVTEVYNELPTELQSSVTLTKFSHSPQQQEQEEQSDLTYTEALKLYRLGPHDLVIMGRSTRGTENKPMLAEAPHASFRQAVLSEGIDVVSANETRDEESEQECLFGTVAGEIVGSSEIQCSMIVCQAAQTSVSVVVAGNDDAADILPAGVVSVVSEPLKD</sequence>
<gene>
    <name evidence="9" type="ORF">SAPINGB_P005873</name>
</gene>
<evidence type="ECO:0000256" key="4">
    <source>
        <dbReference type="ARBA" id="ARBA00022989"/>
    </source>
</evidence>
<feature type="transmembrane region" description="Helical" evidence="7">
    <location>
        <begin position="257"/>
        <end position="274"/>
    </location>
</feature>
<evidence type="ECO:0000256" key="5">
    <source>
        <dbReference type="ARBA" id="ARBA00023065"/>
    </source>
</evidence>
<feature type="transmembrane region" description="Helical" evidence="7">
    <location>
        <begin position="309"/>
        <end position="327"/>
    </location>
</feature>
<dbReference type="GO" id="GO:0016020">
    <property type="term" value="C:membrane"/>
    <property type="evidence" value="ECO:0007669"/>
    <property type="project" value="UniProtKB-SubCell"/>
</dbReference>
<reference evidence="9 10" key="1">
    <citation type="submission" date="2019-09" db="EMBL/GenBank/DDBJ databases">
        <authorList>
            <person name="Brejova B."/>
        </authorList>
    </citation>
    <scope>NUCLEOTIDE SEQUENCE [LARGE SCALE GENOMIC DNA]</scope>
</reference>
<accession>A0A5E8C4A2</accession>
<dbReference type="Proteomes" id="UP000398389">
    <property type="component" value="Unassembled WGS sequence"/>
</dbReference>
<evidence type="ECO:0000313" key="10">
    <source>
        <dbReference type="Proteomes" id="UP000398389"/>
    </source>
</evidence>
<evidence type="ECO:0000256" key="1">
    <source>
        <dbReference type="ARBA" id="ARBA00004141"/>
    </source>
</evidence>
<dbReference type="GeneID" id="43584687"/>
<dbReference type="InterPro" id="IPR038770">
    <property type="entry name" value="Na+/solute_symporter_sf"/>
</dbReference>
<dbReference type="PANTHER" id="PTHR32468:SF0">
    <property type="entry name" value="K(+)_H(+) ANTIPORTER 1"/>
    <property type="match status" value="1"/>
</dbReference>
<feature type="transmembrane region" description="Helical" evidence="7">
    <location>
        <begin position="26"/>
        <end position="43"/>
    </location>
</feature>
<feature type="transmembrane region" description="Helical" evidence="7">
    <location>
        <begin position="119"/>
        <end position="143"/>
    </location>
</feature>
<dbReference type="AlphaFoldDB" id="A0A5E8C4A2"/>
<evidence type="ECO:0000256" key="7">
    <source>
        <dbReference type="SAM" id="Phobius"/>
    </source>
</evidence>
<comment type="subcellular location">
    <subcellularLocation>
        <location evidence="1">Membrane</location>
        <topology evidence="1">Multi-pass membrane protein</topology>
    </subcellularLocation>
</comment>
<evidence type="ECO:0000256" key="3">
    <source>
        <dbReference type="ARBA" id="ARBA00022692"/>
    </source>
</evidence>
<name>A0A5E8C4A2_9ASCO</name>
<evidence type="ECO:0000313" key="9">
    <source>
        <dbReference type="EMBL" id="VVT57795.1"/>
    </source>
</evidence>
<organism evidence="9 10">
    <name type="scientific">Magnusiomyces paraingens</name>
    <dbReference type="NCBI Taxonomy" id="2606893"/>
    <lineage>
        <taxon>Eukaryota</taxon>
        <taxon>Fungi</taxon>
        <taxon>Dikarya</taxon>
        <taxon>Ascomycota</taxon>
        <taxon>Saccharomycotina</taxon>
        <taxon>Dipodascomycetes</taxon>
        <taxon>Dipodascales</taxon>
        <taxon>Dipodascaceae</taxon>
        <taxon>Magnusiomyces</taxon>
    </lineage>
</organism>
<dbReference type="Gene3D" id="1.20.1530.20">
    <property type="match status" value="1"/>
</dbReference>
<dbReference type="RefSeq" id="XP_031856478.1">
    <property type="nucleotide sequence ID" value="XM_032000587.1"/>
</dbReference>
<feature type="transmembrane region" description="Helical" evidence="7">
    <location>
        <begin position="93"/>
        <end position="112"/>
    </location>
</feature>
<feature type="transmembrane region" description="Helical" evidence="7">
    <location>
        <begin position="339"/>
        <end position="360"/>
    </location>
</feature>
<keyword evidence="3 7" id="KW-0812">Transmembrane</keyword>
<feature type="transmembrane region" description="Helical" evidence="7">
    <location>
        <begin position="223"/>
        <end position="245"/>
    </location>
</feature>
<keyword evidence="10" id="KW-1185">Reference proteome</keyword>
<dbReference type="Pfam" id="PF00999">
    <property type="entry name" value="Na_H_Exchanger"/>
    <property type="match status" value="1"/>
</dbReference>
<dbReference type="OrthoDB" id="2687058at2759"/>
<dbReference type="GO" id="GO:0015297">
    <property type="term" value="F:antiporter activity"/>
    <property type="evidence" value="ECO:0007669"/>
    <property type="project" value="InterPro"/>
</dbReference>
<feature type="transmembrane region" description="Helical" evidence="7">
    <location>
        <begin position="190"/>
        <end position="211"/>
    </location>
</feature>
<feature type="transmembrane region" description="Helical" evidence="7">
    <location>
        <begin position="372"/>
        <end position="394"/>
    </location>
</feature>
<evidence type="ECO:0000256" key="2">
    <source>
        <dbReference type="ARBA" id="ARBA00022448"/>
    </source>
</evidence>
<keyword evidence="2" id="KW-0813">Transport</keyword>
<dbReference type="InterPro" id="IPR050794">
    <property type="entry name" value="CPA2_transporter"/>
</dbReference>
<keyword evidence="4 7" id="KW-1133">Transmembrane helix</keyword>
<feature type="transmembrane region" description="Helical" evidence="7">
    <location>
        <begin position="406"/>
        <end position="428"/>
    </location>
</feature>
<feature type="transmembrane region" description="Helical" evidence="7">
    <location>
        <begin position="55"/>
        <end position="73"/>
    </location>
</feature>
<feature type="transmembrane region" description="Helical" evidence="7">
    <location>
        <begin position="155"/>
        <end position="178"/>
    </location>
</feature>
<feature type="domain" description="Cation/H+ exchanger transmembrane" evidence="8">
    <location>
        <begin position="36"/>
        <end position="420"/>
    </location>
</feature>
<evidence type="ECO:0000259" key="8">
    <source>
        <dbReference type="Pfam" id="PF00999"/>
    </source>
</evidence>
<dbReference type="EMBL" id="CABVLU010000005">
    <property type="protein sequence ID" value="VVT57795.1"/>
    <property type="molecule type" value="Genomic_DNA"/>
</dbReference>
<keyword evidence="6 7" id="KW-0472">Membrane</keyword>
<protein>
    <recommendedName>
        <fullName evidence="8">Cation/H+ exchanger transmembrane domain-containing protein</fullName>
    </recommendedName>
</protein>